<evidence type="ECO:0000313" key="2">
    <source>
        <dbReference type="Proteomes" id="UP000032142"/>
    </source>
</evidence>
<proteinExistence type="predicted"/>
<protein>
    <submittedName>
        <fullName evidence="1">Uncharacterized protein</fullName>
    </submittedName>
</protein>
<accession>A0A0B0MU82</accession>
<reference evidence="2" key="1">
    <citation type="submission" date="2014-09" db="EMBL/GenBank/DDBJ databases">
        <authorList>
            <person name="Mudge J."/>
            <person name="Ramaraj T."/>
            <person name="Lindquist I.E."/>
            <person name="Bharti A.K."/>
            <person name="Sundararajan A."/>
            <person name="Cameron C.T."/>
            <person name="Woodward J.E."/>
            <person name="May G.D."/>
            <person name="Brubaker C."/>
            <person name="Broadhvest J."/>
            <person name="Wilkins T.A."/>
        </authorList>
    </citation>
    <scope>NUCLEOTIDE SEQUENCE</scope>
    <source>
        <strain evidence="2">cv. AKA8401</strain>
    </source>
</reference>
<sequence length="44" mass="4990">MGILDRDTRSYLNPCLCSCNSLTWVTRPSHTPVCEPCEHTDLHS</sequence>
<dbReference type="EMBL" id="JRRC01320459">
    <property type="protein sequence ID" value="KHG03064.1"/>
    <property type="molecule type" value="Genomic_DNA"/>
</dbReference>
<gene>
    <name evidence="1" type="ORF">F383_26838</name>
</gene>
<comment type="caution">
    <text evidence="1">The sequence shown here is derived from an EMBL/GenBank/DDBJ whole genome shotgun (WGS) entry which is preliminary data.</text>
</comment>
<name>A0A0B0MU82_GOSAR</name>
<evidence type="ECO:0000313" key="1">
    <source>
        <dbReference type="EMBL" id="KHG03064.1"/>
    </source>
</evidence>
<dbReference type="AlphaFoldDB" id="A0A0B0MU82"/>
<dbReference type="Proteomes" id="UP000032142">
    <property type="component" value="Unassembled WGS sequence"/>
</dbReference>
<keyword evidence="2" id="KW-1185">Reference proteome</keyword>
<organism evidence="1 2">
    <name type="scientific">Gossypium arboreum</name>
    <name type="common">Tree cotton</name>
    <name type="synonym">Gossypium nanking</name>
    <dbReference type="NCBI Taxonomy" id="29729"/>
    <lineage>
        <taxon>Eukaryota</taxon>
        <taxon>Viridiplantae</taxon>
        <taxon>Streptophyta</taxon>
        <taxon>Embryophyta</taxon>
        <taxon>Tracheophyta</taxon>
        <taxon>Spermatophyta</taxon>
        <taxon>Magnoliopsida</taxon>
        <taxon>eudicotyledons</taxon>
        <taxon>Gunneridae</taxon>
        <taxon>Pentapetalae</taxon>
        <taxon>rosids</taxon>
        <taxon>malvids</taxon>
        <taxon>Malvales</taxon>
        <taxon>Malvaceae</taxon>
        <taxon>Malvoideae</taxon>
        <taxon>Gossypium</taxon>
    </lineage>
</organism>